<dbReference type="GO" id="GO:0009298">
    <property type="term" value="P:GDP-mannose biosynthetic process"/>
    <property type="evidence" value="ECO:0007669"/>
    <property type="project" value="UniProtKB-UniPathway"/>
</dbReference>
<dbReference type="GO" id="GO:0004476">
    <property type="term" value="F:mannose-6-phosphate isomerase activity"/>
    <property type="evidence" value="ECO:0007669"/>
    <property type="project" value="InterPro"/>
</dbReference>
<dbReference type="InterPro" id="IPR011051">
    <property type="entry name" value="RmlC_Cupin_sf"/>
</dbReference>
<evidence type="ECO:0000313" key="2">
    <source>
        <dbReference type="EMBL" id="CUF61895.1"/>
    </source>
</evidence>
<dbReference type="Pfam" id="PF20512">
    <property type="entry name" value="PMI_typeI_hel"/>
    <property type="match status" value="1"/>
</dbReference>
<keyword evidence="2" id="KW-0413">Isomerase</keyword>
<name>A0A0S4ISS3_BODSA</name>
<organism evidence="2 3">
    <name type="scientific">Bodo saltans</name>
    <name type="common">Flagellated protozoan</name>
    <dbReference type="NCBI Taxonomy" id="75058"/>
    <lineage>
        <taxon>Eukaryota</taxon>
        <taxon>Discoba</taxon>
        <taxon>Euglenozoa</taxon>
        <taxon>Kinetoplastea</taxon>
        <taxon>Metakinetoplastina</taxon>
        <taxon>Eubodonida</taxon>
        <taxon>Bodonidae</taxon>
        <taxon>Bodo</taxon>
    </lineage>
</organism>
<dbReference type="InterPro" id="IPR018050">
    <property type="entry name" value="Pmannose_isomerase-type1_CS"/>
</dbReference>
<dbReference type="PANTHER" id="PTHR10309">
    <property type="entry name" value="MANNOSE-6-PHOSPHATE ISOMERASE"/>
    <property type="match status" value="1"/>
</dbReference>
<protein>
    <submittedName>
        <fullName evidence="2">Mannose-6-phosphate isomerase, putative</fullName>
    </submittedName>
</protein>
<feature type="domain" description="Phosphomannose isomerase type I helical insertion" evidence="1">
    <location>
        <begin position="24"/>
        <end position="100"/>
    </location>
</feature>
<dbReference type="PRINTS" id="PR00714">
    <property type="entry name" value="MAN6PISMRASE"/>
</dbReference>
<dbReference type="PROSITE" id="PS00966">
    <property type="entry name" value="PMI_I_2"/>
    <property type="match status" value="1"/>
</dbReference>
<dbReference type="OrthoDB" id="6605218at2759"/>
<proteinExistence type="predicted"/>
<dbReference type="PANTHER" id="PTHR10309:SF0">
    <property type="entry name" value="MANNOSE-6-PHOSPHATE ISOMERASE"/>
    <property type="match status" value="1"/>
</dbReference>
<dbReference type="GO" id="GO:0005829">
    <property type="term" value="C:cytosol"/>
    <property type="evidence" value="ECO:0007669"/>
    <property type="project" value="TreeGrafter"/>
</dbReference>
<dbReference type="SUPFAM" id="SSF51182">
    <property type="entry name" value="RmlC-like cupins"/>
    <property type="match status" value="1"/>
</dbReference>
<dbReference type="Gene3D" id="1.10.441.10">
    <property type="entry name" value="Phosphomannose Isomerase, domain 2"/>
    <property type="match status" value="1"/>
</dbReference>
<keyword evidence="3" id="KW-1185">Reference proteome</keyword>
<evidence type="ECO:0000259" key="1">
    <source>
        <dbReference type="Pfam" id="PF20512"/>
    </source>
</evidence>
<dbReference type="EMBL" id="CYKH01000369">
    <property type="protein sequence ID" value="CUF61895.1"/>
    <property type="molecule type" value="Genomic_DNA"/>
</dbReference>
<gene>
    <name evidence="2" type="ORF">BSAL_64125</name>
</gene>
<dbReference type="InterPro" id="IPR016305">
    <property type="entry name" value="Mannose-6-P_Isomerase"/>
</dbReference>
<dbReference type="Proteomes" id="UP000051952">
    <property type="component" value="Unassembled WGS sequence"/>
</dbReference>
<dbReference type="InterPro" id="IPR046458">
    <property type="entry name" value="PMI_typeI_hel"/>
</dbReference>
<sequence>MRFVTTIPPLHAILRSCTKLPATPESAAELSKEEEREVLRAVMTALYTTTPKDVITESLRTHAENLRRQQDAPLSSEDVVFLRLVADFPSDVGCWMVYVLNLVHLNPGEGLFLRDSEPHAYLSGDGVEIMATSDNVVRAGLTPKYMDVQTLITMLTYNSGGLAEAFRPAQEFCEKDHAVVQRYRPTPDFPDFSLYRVALRQTVDADSPARATLTLPTFGIGIVLTGGVLVNDRVAVRGDDLLVTPQVVVELQDASLEALLFIASTNDL</sequence>
<dbReference type="UniPathway" id="UPA00126">
    <property type="reaction ID" value="UER00423"/>
</dbReference>
<dbReference type="AlphaFoldDB" id="A0A0S4ISS3"/>
<reference evidence="3" key="1">
    <citation type="submission" date="2015-09" db="EMBL/GenBank/DDBJ databases">
        <authorList>
            <consortium name="Pathogen Informatics"/>
        </authorList>
    </citation>
    <scope>NUCLEOTIDE SEQUENCE [LARGE SCALE GENOMIC DNA]</scope>
    <source>
        <strain evidence="3">Lake Konstanz</strain>
    </source>
</reference>
<accession>A0A0S4ISS3</accession>
<evidence type="ECO:0000313" key="3">
    <source>
        <dbReference type="Proteomes" id="UP000051952"/>
    </source>
</evidence>
<dbReference type="VEuPathDB" id="TriTrypDB:BSAL_64125"/>